<dbReference type="AlphaFoldDB" id="A0A1C7M1U3"/>
<accession>A0A1C7M1U3</accession>
<evidence type="ECO:0000313" key="1">
    <source>
        <dbReference type="EMBL" id="OBZ70882.1"/>
    </source>
</evidence>
<reference evidence="1 2" key="1">
    <citation type="submission" date="2016-03" db="EMBL/GenBank/DDBJ databases">
        <title>Whole genome sequencing of Grifola frondosa 9006-11.</title>
        <authorList>
            <person name="Min B."/>
            <person name="Park H."/>
            <person name="Kim J.-G."/>
            <person name="Cho H."/>
            <person name="Oh Y.-L."/>
            <person name="Kong W.-S."/>
            <person name="Choi I.-G."/>
        </authorList>
    </citation>
    <scope>NUCLEOTIDE SEQUENCE [LARGE SCALE GENOMIC DNA]</scope>
    <source>
        <strain evidence="1 2">9006-11</strain>
    </source>
</reference>
<organism evidence="1 2">
    <name type="scientific">Grifola frondosa</name>
    <name type="common">Maitake</name>
    <name type="synonym">Polyporus frondosus</name>
    <dbReference type="NCBI Taxonomy" id="5627"/>
    <lineage>
        <taxon>Eukaryota</taxon>
        <taxon>Fungi</taxon>
        <taxon>Dikarya</taxon>
        <taxon>Basidiomycota</taxon>
        <taxon>Agaricomycotina</taxon>
        <taxon>Agaricomycetes</taxon>
        <taxon>Polyporales</taxon>
        <taxon>Grifolaceae</taxon>
        <taxon>Grifola</taxon>
    </lineage>
</organism>
<proteinExistence type="predicted"/>
<dbReference type="Proteomes" id="UP000092993">
    <property type="component" value="Unassembled WGS sequence"/>
</dbReference>
<keyword evidence="2" id="KW-1185">Reference proteome</keyword>
<dbReference type="EMBL" id="LUGG01000013">
    <property type="protein sequence ID" value="OBZ70882.1"/>
    <property type="molecule type" value="Genomic_DNA"/>
</dbReference>
<name>A0A1C7M1U3_GRIFR</name>
<evidence type="ECO:0000313" key="2">
    <source>
        <dbReference type="Proteomes" id="UP000092993"/>
    </source>
</evidence>
<sequence length="23" mass="2607">MSKTLIQQVEAQIAKVSLDLDFE</sequence>
<gene>
    <name evidence="1" type="ORF">A0H81_09202</name>
</gene>
<protein>
    <submittedName>
        <fullName evidence="1">Uncharacterized protein</fullName>
    </submittedName>
</protein>
<comment type="caution">
    <text evidence="1">The sequence shown here is derived from an EMBL/GenBank/DDBJ whole genome shotgun (WGS) entry which is preliminary data.</text>
</comment>